<keyword evidence="5" id="KW-1185">Reference proteome</keyword>
<reference evidence="3" key="1">
    <citation type="submission" date="2015-09" db="EMBL/GenBank/DDBJ databases">
        <title>Draft Genome Sequences of Two Novel Amoeba-resistant Intranuclear Bacteria, Candidatus Berkiella cookevillensis and Candidatus Berkiella aquae.</title>
        <authorList>
            <person name="Mehari Y.T."/>
            <person name="Arivett B.A."/>
            <person name="Farone A.L."/>
            <person name="Gunderson J.H."/>
            <person name="Farone M.B."/>
        </authorList>
    </citation>
    <scope>NUCLEOTIDE SEQUENCE [LARGE SCALE GENOMIC DNA]</scope>
    <source>
        <strain evidence="3">HT99</strain>
    </source>
</reference>
<organism evidence="3">
    <name type="scientific">Candidatus Berkiella aquae</name>
    <dbReference type="NCBI Taxonomy" id="295108"/>
    <lineage>
        <taxon>Bacteria</taxon>
        <taxon>Pseudomonadati</taxon>
        <taxon>Pseudomonadota</taxon>
        <taxon>Gammaproteobacteria</taxon>
        <taxon>Candidatus Berkiellales</taxon>
        <taxon>Candidatus Berkiellaceae</taxon>
        <taxon>Candidatus Berkiella</taxon>
    </lineage>
</organism>
<evidence type="ECO:0000256" key="2">
    <source>
        <dbReference type="SAM" id="MobiDB-lite"/>
    </source>
</evidence>
<dbReference type="EMBL" id="LKAJ01000010">
    <property type="protein sequence ID" value="KRG20539.1"/>
    <property type="molecule type" value="Genomic_DNA"/>
</dbReference>
<evidence type="ECO:0000313" key="3">
    <source>
        <dbReference type="EMBL" id="KRG20539.1"/>
    </source>
</evidence>
<dbReference type="RefSeq" id="WP_075066895.1">
    <property type="nucleotide sequence ID" value="NZ_LKAJ02000001.1"/>
</dbReference>
<reference evidence="4" key="2">
    <citation type="journal article" date="2016" name="Genome Announc.">
        <title>Draft Genome Sequences of Two Novel Amoeba-Resistant Intranuclear Bacteria, 'Candidatus Berkiella cookevillensis' and 'Candidatus Berkiella aquae'.</title>
        <authorList>
            <person name="Mehari Y.T."/>
            <person name="Arivett B.A."/>
            <person name="Farone A.L."/>
            <person name="Gunderson J.H."/>
            <person name="Farone M.B."/>
        </authorList>
    </citation>
    <scope>NUCLEOTIDE SEQUENCE</scope>
    <source>
        <strain evidence="4">HT99</strain>
    </source>
</reference>
<evidence type="ECO:0000313" key="4">
    <source>
        <dbReference type="EMBL" id="MCS5710148.1"/>
    </source>
</evidence>
<protein>
    <submittedName>
        <fullName evidence="3">Chromosome partition protein Smc</fullName>
    </submittedName>
</protein>
<dbReference type="EMBL" id="LKAJ02000001">
    <property type="protein sequence ID" value="MCS5710148.1"/>
    <property type="molecule type" value="Genomic_DNA"/>
</dbReference>
<comment type="caution">
    <text evidence="3">The sequence shown here is derived from an EMBL/GenBank/DDBJ whole genome shotgun (WGS) entry which is preliminary data.</text>
</comment>
<name>A0A0Q9YIL7_9GAMM</name>
<sequence>MLGSYNSRNNTYHKPKLTIEAFHRSQELELQRLTTSQPLDPRALQRFVNTYTQDYNQQFTRPNTQKRKALFQQASEHYIKLYHAKLAKASSLADVAFLMEEFTRFFPEGDSALIHYQDNAVFKLFGSALLETLQKTVVPGNYSITTKPFRCVDAMLLQNLAKLPIAMATKPIAPTQTTAPKKKGKQKFNTVMTEKYGKTLNGYGKVIADLIENTTKFINDKPKPSPATITMTAAALSSFDIDAFETNLTSTITQNQTIQNFVSACLEKEGTLPDAADVIRLMHAIILLSSDDNRMKYLPKDKAAQLLNSIDQLKLRFPDDRSLANQLFFIKNVYGDVFPASLEQEIAPFVASFQAQSHGSYFESVIHGEIFEAVKALQAQYPGLIDPTHLDFNNPISAELGLESDVAYLDDELKVCMQIDGDKYHRYLGSGRETQRTKLRDYCFATQQWNIAKFSDSKHGVSEVTEQLLETIVIPTYEMKTRQNIQQIGQNIAHLDHAQQTLAALVEDDSAQHQVDAVKKELAEVTQTLKKQTHTGSELVRLEKAIAQIELQLQQAKVSTNEILSGEIAATQKQLMQFDMRAAEQLTMLSRVYSAAKEQQLSLPAKQAELMLTLSDLDKTIDTQASALNAIEEKLSIKNQEIANLGLQISTKQQLAKEAKFAHDNYEVNQKTATFNRQIAKENMINTKAAVDSLNIDLYRLEGDAKLIRAEATKLESALKSLRPKQAVMRKELETIDAQLFEAHSIIGTLPKTLQEPVMGSAELQLSTKLLRKIAAIESTKQDAIAQLKDYSAQIKALSQQPVTITPTTAKSTAKPHDSSSLQSTTNAFVPKSGVHSVARAMPMSMPPMPMPMMPTMPVYPVASGYPMGFHYGYGPVGYPMMPMYHPPHGYYPEFDGGYYADDQGYDGGYEDGQDDTPYFEQQPPMLTSYQSQKLPPFIQQQPSTYSTSNTPSTASCSYRN</sequence>
<feature type="coiled-coil region" evidence="1">
    <location>
        <begin position="515"/>
        <end position="559"/>
    </location>
</feature>
<feature type="region of interest" description="Disordered" evidence="2">
    <location>
        <begin position="903"/>
        <end position="961"/>
    </location>
</feature>
<accession>A0A0Q9YIL7</accession>
<dbReference type="AlphaFoldDB" id="A0A0Q9YIL7"/>
<feature type="compositionally biased region" description="Polar residues" evidence="2">
    <location>
        <begin position="925"/>
        <end position="943"/>
    </location>
</feature>
<dbReference type="Proteomes" id="UP000051497">
    <property type="component" value="Unassembled WGS sequence"/>
</dbReference>
<reference evidence="4" key="3">
    <citation type="submission" date="2021-06" db="EMBL/GenBank/DDBJ databases">
        <title>Genomic Description and Analysis of Intracellular Bacteria, Candidatus Berkiella cookevillensis and Candidatus Berkiella aquae.</title>
        <authorList>
            <person name="Kidane D.T."/>
            <person name="Mehari Y.T."/>
            <person name="Rice F.C."/>
            <person name="Arivett B.A."/>
            <person name="Farone A.L."/>
            <person name="Berk S.G."/>
            <person name="Farone M.B."/>
        </authorList>
    </citation>
    <scope>NUCLEOTIDE SEQUENCE</scope>
    <source>
        <strain evidence="4">HT99</strain>
    </source>
</reference>
<evidence type="ECO:0000256" key="1">
    <source>
        <dbReference type="SAM" id="Coils"/>
    </source>
</evidence>
<feature type="compositionally biased region" description="Low complexity" evidence="2">
    <location>
        <begin position="944"/>
        <end position="961"/>
    </location>
</feature>
<gene>
    <name evidence="3" type="primary">smc_1</name>
    <name evidence="4" type="ORF">HT99x_001765</name>
    <name evidence="3" type="ORF">HT99x_02270</name>
</gene>
<keyword evidence="1" id="KW-0175">Coiled coil</keyword>
<feature type="coiled-coil region" evidence="1">
    <location>
        <begin position="774"/>
        <end position="801"/>
    </location>
</feature>
<evidence type="ECO:0000313" key="5">
    <source>
        <dbReference type="Proteomes" id="UP000051497"/>
    </source>
</evidence>
<proteinExistence type="predicted"/>